<feature type="region of interest" description="Disordered" evidence="1">
    <location>
        <begin position="39"/>
        <end position="68"/>
    </location>
</feature>
<dbReference type="EMBL" id="JAALLT010000002">
    <property type="protein sequence ID" value="NGP75898.1"/>
    <property type="molecule type" value="Genomic_DNA"/>
</dbReference>
<proteinExistence type="predicted"/>
<evidence type="ECO:0000313" key="3">
    <source>
        <dbReference type="Proteomes" id="UP000473278"/>
    </source>
</evidence>
<keyword evidence="3" id="KW-1185">Reference proteome</keyword>
<comment type="caution">
    <text evidence="2">The sequence shown here is derived from an EMBL/GenBank/DDBJ whole genome shotgun (WGS) entry which is preliminary data.</text>
</comment>
<gene>
    <name evidence="2" type="ORF">G3570_04585</name>
</gene>
<reference evidence="2 3" key="1">
    <citation type="submission" date="2020-02" db="EMBL/GenBank/DDBJ databases">
        <title>Balneolaceae bacterium YR4-1, complete genome.</title>
        <authorList>
            <person name="Li Y."/>
            <person name="Wu S."/>
        </authorList>
    </citation>
    <scope>NUCLEOTIDE SEQUENCE [LARGE SCALE GENOMIC DNA]</scope>
    <source>
        <strain evidence="2 3">YR4-1</strain>
    </source>
</reference>
<evidence type="ECO:0000313" key="2">
    <source>
        <dbReference type="EMBL" id="NGP75898.1"/>
    </source>
</evidence>
<sequence length="68" mass="7947">MKKELPDLHKQAFMFKNTKRFQHDGGRAWIKDSQLHEARKNANGKLNTISEEKDSELVEESQEHNPSL</sequence>
<name>A0A6M1SUU1_9BACT</name>
<accession>A0A6M1SUU1</accession>
<protein>
    <submittedName>
        <fullName evidence="2">Uncharacterized protein</fullName>
    </submittedName>
</protein>
<dbReference type="AlphaFoldDB" id="A0A6M1SUU1"/>
<dbReference type="RefSeq" id="WP_165139767.1">
    <property type="nucleotide sequence ID" value="NZ_JAALLT010000002.1"/>
</dbReference>
<organism evidence="2 3">
    <name type="scientific">Halalkalibaculum roseum</name>
    <dbReference type="NCBI Taxonomy" id="2709311"/>
    <lineage>
        <taxon>Bacteria</taxon>
        <taxon>Pseudomonadati</taxon>
        <taxon>Balneolota</taxon>
        <taxon>Balneolia</taxon>
        <taxon>Balneolales</taxon>
        <taxon>Balneolaceae</taxon>
        <taxon>Halalkalibaculum</taxon>
    </lineage>
</organism>
<evidence type="ECO:0000256" key="1">
    <source>
        <dbReference type="SAM" id="MobiDB-lite"/>
    </source>
</evidence>
<dbReference type="Proteomes" id="UP000473278">
    <property type="component" value="Unassembled WGS sequence"/>
</dbReference>